<dbReference type="Pfam" id="PF13499">
    <property type="entry name" value="EF-hand_7"/>
    <property type="match status" value="1"/>
</dbReference>
<evidence type="ECO:0000313" key="3">
    <source>
        <dbReference type="EMBL" id="CUG92855.1"/>
    </source>
</evidence>
<evidence type="ECO:0000259" key="2">
    <source>
        <dbReference type="PROSITE" id="PS50222"/>
    </source>
</evidence>
<evidence type="ECO:0000256" key="1">
    <source>
        <dbReference type="SAM" id="MobiDB-lite"/>
    </source>
</evidence>
<name>A0A0S4JSA2_BODSA</name>
<dbReference type="PROSITE" id="PS50222">
    <property type="entry name" value="EF_HAND_2"/>
    <property type="match status" value="1"/>
</dbReference>
<organism evidence="3 4">
    <name type="scientific">Bodo saltans</name>
    <name type="common">Flagellated protozoan</name>
    <dbReference type="NCBI Taxonomy" id="75058"/>
    <lineage>
        <taxon>Eukaryota</taxon>
        <taxon>Discoba</taxon>
        <taxon>Euglenozoa</taxon>
        <taxon>Kinetoplastea</taxon>
        <taxon>Metakinetoplastina</taxon>
        <taxon>Eubodonida</taxon>
        <taxon>Bodonidae</taxon>
        <taxon>Bodo</taxon>
    </lineage>
</organism>
<dbReference type="VEuPathDB" id="TriTrypDB:BSAL_39705"/>
<dbReference type="EMBL" id="CYKH01002091">
    <property type="protein sequence ID" value="CUG92855.1"/>
    <property type="molecule type" value="Genomic_DNA"/>
</dbReference>
<dbReference type="InterPro" id="IPR002048">
    <property type="entry name" value="EF_hand_dom"/>
</dbReference>
<accession>A0A0S4JSA2</accession>
<gene>
    <name evidence="3" type="ORF">BSAL_39705</name>
</gene>
<dbReference type="Proteomes" id="UP000051952">
    <property type="component" value="Unassembled WGS sequence"/>
</dbReference>
<keyword evidence="4" id="KW-1185">Reference proteome</keyword>
<reference evidence="4" key="1">
    <citation type="submission" date="2015-09" db="EMBL/GenBank/DDBJ databases">
        <authorList>
            <consortium name="Pathogen Informatics"/>
        </authorList>
    </citation>
    <scope>NUCLEOTIDE SEQUENCE [LARGE SCALE GENOMIC DNA]</scope>
    <source>
        <strain evidence="4">Lake Konstanz</strain>
    </source>
</reference>
<dbReference type="AlphaFoldDB" id="A0A0S4JSA2"/>
<proteinExistence type="predicted"/>
<dbReference type="SUPFAM" id="SSF48403">
    <property type="entry name" value="Ankyrin repeat"/>
    <property type="match status" value="1"/>
</dbReference>
<dbReference type="SUPFAM" id="SSF47473">
    <property type="entry name" value="EF-hand"/>
    <property type="match status" value="1"/>
</dbReference>
<protein>
    <recommendedName>
        <fullName evidence="2">EF-hand domain-containing protein</fullName>
    </recommendedName>
</protein>
<dbReference type="GO" id="GO:0005509">
    <property type="term" value="F:calcium ion binding"/>
    <property type="evidence" value="ECO:0007669"/>
    <property type="project" value="InterPro"/>
</dbReference>
<dbReference type="InterPro" id="IPR036770">
    <property type="entry name" value="Ankyrin_rpt-contain_sf"/>
</dbReference>
<evidence type="ECO:0000313" key="4">
    <source>
        <dbReference type="Proteomes" id="UP000051952"/>
    </source>
</evidence>
<feature type="region of interest" description="Disordered" evidence="1">
    <location>
        <begin position="169"/>
        <end position="192"/>
    </location>
</feature>
<dbReference type="InterPro" id="IPR011992">
    <property type="entry name" value="EF-hand-dom_pair"/>
</dbReference>
<sequence>MSSRTSSCAHKLHYFLADTFSSFFFIRSHKEIMSRGQLQSGAGSSNSNAYSLDLTSLAPGKALLTIPSLSRGSECVITVRLSKADTDITVLCPYFEAYTPASSGALAAADALRVKQPATPPEEGPPTAYVSEFQHNNAGLNMYFAVSPHEATNLTSYDWVECLSHSRGQRFSRPPISASSPLKAPTESQGGKLIGVGAPEEEDGVEEGCQTTAGAGTSSKEHDSSKSLIPLSTTAATDNGVVFGISNVRNVFYIALHAPVTLRHVEVTILSHVPLRAQDDIRHPLRMCRLHHVTGETYDTAVEWITRKRTSLQQGLLSLTQDGCEAPLGSSKRRGPDGAPLPESRRTFLHVIAENLGDPRFARMLVKHCSRFLRKDEKDVATHRTALQTLFLTPLSSSSSSSSTVKDWYARTVDAFSAGYYRMLELLRLLVEEVQVSLDEEDCLGNTAVHYAACGHRRGSELLPILLMMGAPPASINLDGHTPKQELLLRQRQQGLMTWDVDEALALLEKYTDQPFAPVAMGDDSITSAPSSRAAAQPQDSASVDAVALLVAAPQSLNHEASVAAALQKRRDDVAVHIGQGVDLPRVPLKLVDVVPLKVRPLGADAIRAFPTPAIDVDETGYPAHKSKHHAVMDDVISSRGGDALETTTTASEGLMPTRTMAGDDGDDDGSHHNRGSISDATLKLLRAEFNALDHDSEGWIPVSDMRRVYLSYDGYGVAESTAEIDKMISVMGIRKDGKVTFDEYCILMLRMNRL</sequence>
<dbReference type="Gene3D" id="1.10.238.10">
    <property type="entry name" value="EF-hand"/>
    <property type="match status" value="1"/>
</dbReference>
<dbReference type="Gene3D" id="1.25.40.20">
    <property type="entry name" value="Ankyrin repeat-containing domain"/>
    <property type="match status" value="1"/>
</dbReference>
<feature type="region of interest" description="Disordered" evidence="1">
    <location>
        <begin position="647"/>
        <end position="676"/>
    </location>
</feature>
<feature type="domain" description="EF-hand" evidence="2">
    <location>
        <begin position="720"/>
        <end position="755"/>
    </location>
</feature>